<dbReference type="CDD" id="cd02961">
    <property type="entry name" value="PDI_a_family"/>
    <property type="match status" value="1"/>
</dbReference>
<proteinExistence type="inferred from homology"/>
<feature type="domain" description="Thioredoxin" evidence="4">
    <location>
        <begin position="1"/>
        <end position="118"/>
    </location>
</feature>
<protein>
    <recommendedName>
        <fullName evidence="4">Thioredoxin domain-containing protein</fullName>
    </recommendedName>
</protein>
<comment type="similarity">
    <text evidence="1">Belongs to the protein disulfide isomerase family.</text>
</comment>
<keyword evidence="2" id="KW-0732">Signal</keyword>
<evidence type="ECO:0000256" key="3">
    <source>
        <dbReference type="SAM" id="MobiDB-lite"/>
    </source>
</evidence>
<evidence type="ECO:0000256" key="1">
    <source>
        <dbReference type="ARBA" id="ARBA00006347"/>
    </source>
</evidence>
<accession>A0A6C0JBE7</accession>
<dbReference type="GO" id="GO:0006457">
    <property type="term" value="P:protein folding"/>
    <property type="evidence" value="ECO:0007669"/>
    <property type="project" value="TreeGrafter"/>
</dbReference>
<dbReference type="PANTHER" id="PTHR45672">
    <property type="entry name" value="PROTEIN DISULFIDE-ISOMERASE C17H9.14C-RELATED"/>
    <property type="match status" value="1"/>
</dbReference>
<dbReference type="Pfam" id="PF00085">
    <property type="entry name" value="Thioredoxin"/>
    <property type="match status" value="1"/>
</dbReference>
<dbReference type="GO" id="GO:0005783">
    <property type="term" value="C:endoplasmic reticulum"/>
    <property type="evidence" value="ECO:0007669"/>
    <property type="project" value="TreeGrafter"/>
</dbReference>
<dbReference type="PANTHER" id="PTHR45672:SF3">
    <property type="entry name" value="THIOREDOXIN DOMAIN-CONTAINING PROTEIN 5"/>
    <property type="match status" value="1"/>
</dbReference>
<sequence length="193" mass="22558">MPHRVYDLDKDQGETFDKIVKDGPSFVRFHHPTCHFCKLMNGEWENLKTDKRLKPINVRIINVHVGALDNIKHPCSKHIKDNNMGVPSMFYLKDDTFNEFKGERKADDIVDFIDNEMTSKDMSGGSKKKKKKHAKSAKKRVKKSKTMKKRSKKAKSAKKRIKKSRTMKKRRKKAKSAKRKNNNNGFFNLFFSN</sequence>
<feature type="compositionally biased region" description="Low complexity" evidence="3">
    <location>
        <begin position="182"/>
        <end position="193"/>
    </location>
</feature>
<dbReference type="SUPFAM" id="SSF52833">
    <property type="entry name" value="Thioredoxin-like"/>
    <property type="match status" value="1"/>
</dbReference>
<dbReference type="GO" id="GO:0003756">
    <property type="term" value="F:protein disulfide isomerase activity"/>
    <property type="evidence" value="ECO:0007669"/>
    <property type="project" value="TreeGrafter"/>
</dbReference>
<dbReference type="EMBL" id="MN740370">
    <property type="protein sequence ID" value="QHU03135.1"/>
    <property type="molecule type" value="Genomic_DNA"/>
</dbReference>
<feature type="compositionally biased region" description="Basic residues" evidence="3">
    <location>
        <begin position="126"/>
        <end position="181"/>
    </location>
</feature>
<evidence type="ECO:0000313" key="5">
    <source>
        <dbReference type="EMBL" id="QHU03135.1"/>
    </source>
</evidence>
<dbReference type="PROSITE" id="PS51352">
    <property type="entry name" value="THIOREDOXIN_2"/>
    <property type="match status" value="1"/>
</dbReference>
<evidence type="ECO:0000256" key="2">
    <source>
        <dbReference type="ARBA" id="ARBA00022729"/>
    </source>
</evidence>
<dbReference type="InterPro" id="IPR051063">
    <property type="entry name" value="PDI"/>
</dbReference>
<reference evidence="5" key="1">
    <citation type="journal article" date="2020" name="Nature">
        <title>Giant virus diversity and host interactions through global metagenomics.</title>
        <authorList>
            <person name="Schulz F."/>
            <person name="Roux S."/>
            <person name="Paez-Espino D."/>
            <person name="Jungbluth S."/>
            <person name="Walsh D.A."/>
            <person name="Denef V.J."/>
            <person name="McMahon K.D."/>
            <person name="Konstantinidis K.T."/>
            <person name="Eloe-Fadrosh E.A."/>
            <person name="Kyrpides N.C."/>
            <person name="Woyke T."/>
        </authorList>
    </citation>
    <scope>NUCLEOTIDE SEQUENCE</scope>
    <source>
        <strain evidence="5">GVMAG-M-3300025890-48</strain>
    </source>
</reference>
<dbReference type="AlphaFoldDB" id="A0A6C0JBE7"/>
<dbReference type="InterPro" id="IPR036249">
    <property type="entry name" value="Thioredoxin-like_sf"/>
</dbReference>
<evidence type="ECO:0000259" key="4">
    <source>
        <dbReference type="PROSITE" id="PS51352"/>
    </source>
</evidence>
<name>A0A6C0JBE7_9ZZZZ</name>
<feature type="region of interest" description="Disordered" evidence="3">
    <location>
        <begin position="120"/>
        <end position="193"/>
    </location>
</feature>
<organism evidence="5">
    <name type="scientific">viral metagenome</name>
    <dbReference type="NCBI Taxonomy" id="1070528"/>
    <lineage>
        <taxon>unclassified sequences</taxon>
        <taxon>metagenomes</taxon>
        <taxon>organismal metagenomes</taxon>
    </lineage>
</organism>
<dbReference type="Gene3D" id="3.40.30.10">
    <property type="entry name" value="Glutaredoxin"/>
    <property type="match status" value="1"/>
</dbReference>
<dbReference type="InterPro" id="IPR013766">
    <property type="entry name" value="Thioredoxin_domain"/>
</dbReference>